<keyword evidence="2" id="KW-0813">Transport</keyword>
<protein>
    <submittedName>
        <fullName evidence="9">MFS transporter</fullName>
    </submittedName>
</protein>
<dbReference type="CDD" id="cd06173">
    <property type="entry name" value="MFS_MefA_like"/>
    <property type="match status" value="1"/>
</dbReference>
<dbReference type="PANTHER" id="PTHR23513">
    <property type="entry name" value="INTEGRAL MEMBRANE EFFLUX PROTEIN-RELATED"/>
    <property type="match status" value="1"/>
</dbReference>
<dbReference type="EMBL" id="JBHSDK010000061">
    <property type="protein sequence ID" value="MFC4337820.1"/>
    <property type="molecule type" value="Genomic_DNA"/>
</dbReference>
<dbReference type="InterPro" id="IPR020846">
    <property type="entry name" value="MFS_dom"/>
</dbReference>
<reference evidence="10" key="1">
    <citation type="journal article" date="2019" name="Int. J. Syst. Evol. Microbiol.">
        <title>The Global Catalogue of Microorganisms (GCM) 10K type strain sequencing project: providing services to taxonomists for standard genome sequencing and annotation.</title>
        <authorList>
            <consortium name="The Broad Institute Genomics Platform"/>
            <consortium name="The Broad Institute Genome Sequencing Center for Infectious Disease"/>
            <person name="Wu L."/>
            <person name="Ma J."/>
        </authorList>
    </citation>
    <scope>NUCLEOTIDE SEQUENCE [LARGE SCALE GENOMIC DNA]</scope>
    <source>
        <strain evidence="10">IBRC-M 10908</strain>
    </source>
</reference>
<dbReference type="PROSITE" id="PS50850">
    <property type="entry name" value="MFS"/>
    <property type="match status" value="1"/>
</dbReference>
<feature type="transmembrane region" description="Helical" evidence="7">
    <location>
        <begin position="360"/>
        <end position="381"/>
    </location>
</feature>
<dbReference type="PANTHER" id="PTHR23513:SF6">
    <property type="entry name" value="MAJOR FACILITATOR SUPERFAMILY ASSOCIATED DOMAIN-CONTAINING PROTEIN"/>
    <property type="match status" value="1"/>
</dbReference>
<dbReference type="Gene3D" id="1.20.1250.20">
    <property type="entry name" value="MFS general substrate transporter like domains"/>
    <property type="match status" value="1"/>
</dbReference>
<feature type="transmembrane region" description="Helical" evidence="7">
    <location>
        <begin position="320"/>
        <end position="340"/>
    </location>
</feature>
<feature type="transmembrane region" description="Helical" evidence="7">
    <location>
        <begin position="262"/>
        <end position="284"/>
    </location>
</feature>
<keyword evidence="6 7" id="KW-0472">Membrane</keyword>
<organism evidence="9 10">
    <name type="scientific">Salininema proteolyticum</name>
    <dbReference type="NCBI Taxonomy" id="1607685"/>
    <lineage>
        <taxon>Bacteria</taxon>
        <taxon>Bacillati</taxon>
        <taxon>Actinomycetota</taxon>
        <taxon>Actinomycetes</taxon>
        <taxon>Glycomycetales</taxon>
        <taxon>Glycomycetaceae</taxon>
        <taxon>Salininema</taxon>
    </lineage>
</organism>
<name>A0ABV8U5Z5_9ACTN</name>
<evidence type="ECO:0000259" key="8">
    <source>
        <dbReference type="PROSITE" id="PS50850"/>
    </source>
</evidence>
<dbReference type="Pfam" id="PF05977">
    <property type="entry name" value="MFS_3"/>
    <property type="match status" value="1"/>
</dbReference>
<sequence>MSTASLSPRREPPSLRSHRGFRTLFLAGVGSKLGANLGAVAFPLVAILALDASEGQASAVAVSTTVAALLLGLPAGPWTDGHSKRAIMIASDVGRAAALVSVPLAWWFEVLTLPHLFAAAFLAGTGRLFFDVAQQSALPSLVGRDGLTSANSAIVSLDAVLHVGGRGLGGFLVQALTAPVALLVEAAGYLWSALLLTKLPADRAANRGKALPFGAALREGGRFVFSHPVLRPLVLAGGLNNLASQTIVVMLPFVVLRDLGLSAAWFGAFLAVGGVGTFLGASLARRLTDRLGQGRLLWATGAFAAPFALAVPTMASPLGFGLATVAWVVVCASFGVDNVVKVSLRQRLTPDRLLGRMNSVFRFVLFGTIPLGAALGGFVGATWSARSALWTGAAIMAVQWLIVFFSRARRSDEFESTEA</sequence>
<proteinExistence type="predicted"/>
<evidence type="ECO:0000256" key="5">
    <source>
        <dbReference type="ARBA" id="ARBA00022989"/>
    </source>
</evidence>
<comment type="subcellular location">
    <subcellularLocation>
        <location evidence="1">Cell membrane</location>
        <topology evidence="1">Multi-pass membrane protein</topology>
    </subcellularLocation>
</comment>
<evidence type="ECO:0000313" key="9">
    <source>
        <dbReference type="EMBL" id="MFC4337820.1"/>
    </source>
</evidence>
<comment type="caution">
    <text evidence="9">The sequence shown here is derived from an EMBL/GenBank/DDBJ whole genome shotgun (WGS) entry which is preliminary data.</text>
</comment>
<feature type="transmembrane region" description="Helical" evidence="7">
    <location>
        <begin position="296"/>
        <end position="314"/>
    </location>
</feature>
<keyword evidence="4 7" id="KW-0812">Transmembrane</keyword>
<feature type="transmembrane region" description="Helical" evidence="7">
    <location>
        <begin position="233"/>
        <end position="256"/>
    </location>
</feature>
<dbReference type="SUPFAM" id="SSF103473">
    <property type="entry name" value="MFS general substrate transporter"/>
    <property type="match status" value="1"/>
</dbReference>
<dbReference type="InterPro" id="IPR036259">
    <property type="entry name" value="MFS_trans_sf"/>
</dbReference>
<keyword evidence="10" id="KW-1185">Reference proteome</keyword>
<feature type="domain" description="Major facilitator superfamily (MFS) profile" evidence="8">
    <location>
        <begin position="229"/>
        <end position="419"/>
    </location>
</feature>
<evidence type="ECO:0000256" key="2">
    <source>
        <dbReference type="ARBA" id="ARBA00022448"/>
    </source>
</evidence>
<keyword evidence="5 7" id="KW-1133">Transmembrane helix</keyword>
<gene>
    <name evidence="9" type="ORF">ACFPET_21735</name>
</gene>
<feature type="transmembrane region" description="Helical" evidence="7">
    <location>
        <begin position="387"/>
        <end position="405"/>
    </location>
</feature>
<evidence type="ECO:0000256" key="4">
    <source>
        <dbReference type="ARBA" id="ARBA00022692"/>
    </source>
</evidence>
<evidence type="ECO:0000313" key="10">
    <source>
        <dbReference type="Proteomes" id="UP001595823"/>
    </source>
</evidence>
<evidence type="ECO:0000256" key="3">
    <source>
        <dbReference type="ARBA" id="ARBA00022475"/>
    </source>
</evidence>
<accession>A0ABV8U5Z5</accession>
<evidence type="ECO:0000256" key="6">
    <source>
        <dbReference type="ARBA" id="ARBA00023136"/>
    </source>
</evidence>
<feature type="transmembrane region" description="Helical" evidence="7">
    <location>
        <begin position="21"/>
        <end position="50"/>
    </location>
</feature>
<keyword evidence="3" id="KW-1003">Cell membrane</keyword>
<evidence type="ECO:0000256" key="1">
    <source>
        <dbReference type="ARBA" id="ARBA00004651"/>
    </source>
</evidence>
<feature type="transmembrane region" description="Helical" evidence="7">
    <location>
        <begin position="56"/>
        <end position="75"/>
    </location>
</feature>
<dbReference type="InterPro" id="IPR010290">
    <property type="entry name" value="TM_effector"/>
</dbReference>
<dbReference type="Proteomes" id="UP001595823">
    <property type="component" value="Unassembled WGS sequence"/>
</dbReference>
<evidence type="ECO:0000256" key="7">
    <source>
        <dbReference type="SAM" id="Phobius"/>
    </source>
</evidence>
<dbReference type="RefSeq" id="WP_380625189.1">
    <property type="nucleotide sequence ID" value="NZ_JBHSDK010000061.1"/>
</dbReference>